<evidence type="ECO:0000313" key="3">
    <source>
        <dbReference type="Proteomes" id="UP000248272"/>
    </source>
</evidence>
<dbReference type="Proteomes" id="UP000248272">
    <property type="component" value="Unassembled WGS sequence"/>
</dbReference>
<dbReference type="InterPro" id="IPR013780">
    <property type="entry name" value="Glyco_hydro_b"/>
</dbReference>
<dbReference type="Gene3D" id="2.60.40.1180">
    <property type="entry name" value="Golgi alpha-mannosidase II"/>
    <property type="match status" value="1"/>
</dbReference>
<dbReference type="Pfam" id="PF21331">
    <property type="entry name" value="Isoamylase_C"/>
    <property type="match status" value="1"/>
</dbReference>
<reference evidence="2 3" key="1">
    <citation type="journal article" date="2018" name="Front. Microbiol.">
        <title>Adaptation of the Freshwater Bloom-Forming Cyanobacterium Microcystis aeruginosa to Brackish Water Is Driven by Recent Horizontal Transfer of Sucrose Genes.</title>
        <authorList>
            <person name="Tanabe Y."/>
            <person name="Hodoki Y."/>
            <person name="Sano T."/>
            <person name="Tada K."/>
            <person name="Watanabe M.M."/>
        </authorList>
    </citation>
    <scope>NUCLEOTIDE SEQUENCE [LARGE SCALE GENOMIC DNA]</scope>
    <source>
        <strain evidence="2 3">Sj</strain>
    </source>
</reference>
<dbReference type="AlphaFoldDB" id="A0A2Z6UV91"/>
<evidence type="ECO:0000259" key="1">
    <source>
        <dbReference type="Pfam" id="PF21331"/>
    </source>
</evidence>
<dbReference type="SUPFAM" id="SSF51011">
    <property type="entry name" value="Glycosyl hydrolase domain"/>
    <property type="match status" value="1"/>
</dbReference>
<protein>
    <recommendedName>
        <fullName evidence="1">Isoamylase C-terminal domain-containing protein</fullName>
    </recommendedName>
</protein>
<organism evidence="2 3">
    <name type="scientific">Microcystis aeruginosa Sj</name>
    <dbReference type="NCBI Taxonomy" id="1979544"/>
    <lineage>
        <taxon>Bacteria</taxon>
        <taxon>Bacillati</taxon>
        <taxon>Cyanobacteriota</taxon>
        <taxon>Cyanophyceae</taxon>
        <taxon>Oscillatoriophycideae</taxon>
        <taxon>Chroococcales</taxon>
        <taxon>Microcystaceae</taxon>
        <taxon>Microcystis</taxon>
    </lineage>
</organism>
<sequence>MREPLYLPVDFRLPSPGNNYRWVRIIDTAAWAENDYNCWSVEQGAVIADNYKVNGFSIVVLEEIN</sequence>
<name>A0A2Z6UV91_MICAE</name>
<proteinExistence type="predicted"/>
<comment type="caution">
    <text evidence="2">The sequence shown here is derived from an EMBL/GenBank/DDBJ whole genome shotgun (WGS) entry which is preliminary data.</text>
</comment>
<gene>
    <name evidence="2" type="ORF">MSj_02653</name>
</gene>
<evidence type="ECO:0000313" key="2">
    <source>
        <dbReference type="EMBL" id="GBL11153.1"/>
    </source>
</evidence>
<accession>A0A2Z6UV91</accession>
<feature type="domain" description="Isoamylase C-terminal" evidence="1">
    <location>
        <begin position="9"/>
        <end position="61"/>
    </location>
</feature>
<dbReference type="InterPro" id="IPR048644">
    <property type="entry name" value="Isoamylase_C"/>
</dbReference>
<dbReference type="EMBL" id="BDSG01000062">
    <property type="protein sequence ID" value="GBL11153.1"/>
    <property type="molecule type" value="Genomic_DNA"/>
</dbReference>